<evidence type="ECO:0000256" key="8">
    <source>
        <dbReference type="ARBA" id="ARBA00022842"/>
    </source>
</evidence>
<dbReference type="Pfam" id="PF02875">
    <property type="entry name" value="Mur_ligase_C"/>
    <property type="match status" value="1"/>
</dbReference>
<keyword evidence="7 11" id="KW-0067">ATP-binding</keyword>
<evidence type="ECO:0000259" key="13">
    <source>
        <dbReference type="Pfam" id="PF08245"/>
    </source>
</evidence>
<dbReference type="NCBIfam" id="TIGR01499">
    <property type="entry name" value="folC"/>
    <property type="match status" value="1"/>
</dbReference>
<accession>A0A098TJT4</accession>
<keyword evidence="4 11" id="KW-0436">Ligase</keyword>
<evidence type="ECO:0000256" key="10">
    <source>
        <dbReference type="ARBA" id="ARBA00047493"/>
    </source>
</evidence>
<evidence type="ECO:0000256" key="6">
    <source>
        <dbReference type="ARBA" id="ARBA00022741"/>
    </source>
</evidence>
<dbReference type="GO" id="GO:0008841">
    <property type="term" value="F:dihydrofolate synthase activity"/>
    <property type="evidence" value="ECO:0007669"/>
    <property type="project" value="TreeGrafter"/>
</dbReference>
<dbReference type="SUPFAM" id="SSF53244">
    <property type="entry name" value="MurD-like peptide ligases, peptide-binding domain"/>
    <property type="match status" value="1"/>
</dbReference>
<comment type="caution">
    <text evidence="14">The sequence shown here is derived from an EMBL/GenBank/DDBJ whole genome shotgun (WGS) entry which is preliminary data.</text>
</comment>
<keyword evidence="15" id="KW-1185">Reference proteome</keyword>
<evidence type="ECO:0000256" key="4">
    <source>
        <dbReference type="ARBA" id="ARBA00022598"/>
    </source>
</evidence>
<sequence>MDVDTILEPYQRFGVHLGLDRIQSLLANLGNPQQQYPIIHVAGSNGKGSVCAYLSGILTAAGYRVGRYTSPHLVNWCERICLNEEAIAPIALQQVLEQVEAAISPLEMPTQFEVITAASWLYFAQQQVEIAIVEVGLGGRLDATNVCDRPLVSIITSLSREHWQVLGPTLADIAREKAGILKVGSPAIVGLLPAEAAVVVAEQIAALNCPVDWPESAQEIPRPTDSGSPKPMPWAEFRGIQYPLPLAGEVQLRNSSLAIAAVQVLRQQGWSITDAAIQDGMAHTHWPGRLQWVHWQEHRLLIDGAHNPAAAGVLRQFVDRLGDARSVQWVMGMLSTKDHSEIFQTLLRSGDALYLVPVPDHSSANPIELTQLAQRQCPGLTHCQPYPDLASGLQAAFQDSSDFKNQDDIEPLTILCGSLYLIGHFFKHQDCGSKPTR</sequence>
<protein>
    <recommendedName>
        <fullName evidence="3">tetrahydrofolate synthase</fullName>
        <ecNumber evidence="3">6.3.2.17</ecNumber>
    </recommendedName>
    <alternativeName>
        <fullName evidence="9">Tetrahydrofolylpolyglutamate synthase</fullName>
    </alternativeName>
</protein>
<dbReference type="InterPro" id="IPR036615">
    <property type="entry name" value="Mur_ligase_C_dom_sf"/>
</dbReference>
<evidence type="ECO:0000256" key="1">
    <source>
        <dbReference type="ARBA" id="ARBA00001946"/>
    </source>
</evidence>
<dbReference type="PANTHER" id="PTHR11136:SF0">
    <property type="entry name" value="DIHYDROFOLATE SYNTHETASE-RELATED"/>
    <property type="match status" value="1"/>
</dbReference>
<comment type="catalytic activity">
    <reaction evidence="10">
        <text>(6S)-5,6,7,8-tetrahydrofolyl-(gamma-L-Glu)(n) + L-glutamate + ATP = (6S)-5,6,7,8-tetrahydrofolyl-(gamma-L-Glu)(n+1) + ADP + phosphate + H(+)</text>
        <dbReference type="Rhea" id="RHEA:10580"/>
        <dbReference type="Rhea" id="RHEA-COMP:14738"/>
        <dbReference type="Rhea" id="RHEA-COMP:14740"/>
        <dbReference type="ChEBI" id="CHEBI:15378"/>
        <dbReference type="ChEBI" id="CHEBI:29985"/>
        <dbReference type="ChEBI" id="CHEBI:30616"/>
        <dbReference type="ChEBI" id="CHEBI:43474"/>
        <dbReference type="ChEBI" id="CHEBI:141005"/>
        <dbReference type="ChEBI" id="CHEBI:456216"/>
        <dbReference type="EC" id="6.3.2.17"/>
    </reaction>
</comment>
<dbReference type="SUPFAM" id="SSF53623">
    <property type="entry name" value="MurD-like peptide ligases, catalytic domain"/>
    <property type="match status" value="1"/>
</dbReference>
<reference evidence="14 15" key="1">
    <citation type="journal article" date="2014" name="Mol. Ecol.">
        <title>Evolution of Synechococcus.</title>
        <authorList>
            <person name="Dvorak P."/>
            <person name="Casamatta D."/>
            <person name="Hasler P."/>
            <person name="Poulickova A."/>
            <person name="Ondrej V."/>
            <person name="Sanges R."/>
        </authorList>
    </citation>
    <scope>NUCLEOTIDE SEQUENCE [LARGE SCALE GENOMIC DNA]</scope>
    <source>
        <strain evidence="14 15">CAUP A 1101</strain>
    </source>
</reference>
<dbReference type="EMBL" id="JJML01000037">
    <property type="protein sequence ID" value="KGF72097.1"/>
    <property type="molecule type" value="Genomic_DNA"/>
</dbReference>
<dbReference type="Pfam" id="PF08245">
    <property type="entry name" value="Mur_ligase_M"/>
    <property type="match status" value="1"/>
</dbReference>
<dbReference type="InterPro" id="IPR004101">
    <property type="entry name" value="Mur_ligase_C"/>
</dbReference>
<evidence type="ECO:0000256" key="3">
    <source>
        <dbReference type="ARBA" id="ARBA00013025"/>
    </source>
</evidence>
<dbReference type="GO" id="GO:0046872">
    <property type="term" value="F:metal ion binding"/>
    <property type="evidence" value="ECO:0007669"/>
    <property type="project" value="UniProtKB-KW"/>
</dbReference>
<proteinExistence type="inferred from homology"/>
<dbReference type="GO" id="GO:0005524">
    <property type="term" value="F:ATP binding"/>
    <property type="evidence" value="ECO:0007669"/>
    <property type="project" value="UniProtKB-KW"/>
</dbReference>
<evidence type="ECO:0000256" key="7">
    <source>
        <dbReference type="ARBA" id="ARBA00022840"/>
    </source>
</evidence>
<dbReference type="FunFam" id="3.40.1190.10:FF:000011">
    <property type="entry name" value="Folylpolyglutamate synthase/dihydrofolate synthase"/>
    <property type="match status" value="1"/>
</dbReference>
<comment type="cofactor">
    <cofactor evidence="1">
        <name>Mg(2+)</name>
        <dbReference type="ChEBI" id="CHEBI:18420"/>
    </cofactor>
</comment>
<keyword evidence="8" id="KW-0460">Magnesium</keyword>
<dbReference type="PANTHER" id="PTHR11136">
    <property type="entry name" value="FOLYLPOLYGLUTAMATE SYNTHASE-RELATED"/>
    <property type="match status" value="1"/>
</dbReference>
<comment type="similarity">
    <text evidence="2 11">Belongs to the folylpolyglutamate synthase family.</text>
</comment>
<evidence type="ECO:0000256" key="5">
    <source>
        <dbReference type="ARBA" id="ARBA00022723"/>
    </source>
</evidence>
<organism evidence="14 15">
    <name type="scientific">Neosynechococcus sphagnicola sy1</name>
    <dbReference type="NCBI Taxonomy" id="1497020"/>
    <lineage>
        <taxon>Bacteria</taxon>
        <taxon>Bacillati</taxon>
        <taxon>Cyanobacteriota</taxon>
        <taxon>Cyanophyceae</taxon>
        <taxon>Neosynechococcales</taxon>
        <taxon>Neosynechococcaceae</taxon>
        <taxon>Neosynechococcus</taxon>
    </lineage>
</organism>
<dbReference type="InterPro" id="IPR013221">
    <property type="entry name" value="Mur_ligase_cen"/>
</dbReference>
<dbReference type="InterPro" id="IPR036565">
    <property type="entry name" value="Mur-like_cat_sf"/>
</dbReference>
<dbReference type="STRING" id="1497020.DO97_12160"/>
<evidence type="ECO:0000256" key="2">
    <source>
        <dbReference type="ARBA" id="ARBA00008276"/>
    </source>
</evidence>
<evidence type="ECO:0000313" key="15">
    <source>
        <dbReference type="Proteomes" id="UP000030170"/>
    </source>
</evidence>
<evidence type="ECO:0000256" key="9">
    <source>
        <dbReference type="ARBA" id="ARBA00030592"/>
    </source>
</evidence>
<feature type="domain" description="Mur ligase central" evidence="13">
    <location>
        <begin position="41"/>
        <end position="261"/>
    </location>
</feature>
<name>A0A098TJT4_9CYAN</name>
<dbReference type="Proteomes" id="UP000030170">
    <property type="component" value="Unassembled WGS sequence"/>
</dbReference>
<gene>
    <name evidence="14" type="ORF">DO97_12160</name>
</gene>
<dbReference type="InterPro" id="IPR001645">
    <property type="entry name" value="Folylpolyglutamate_synth"/>
</dbReference>
<dbReference type="Gene3D" id="3.90.190.20">
    <property type="entry name" value="Mur ligase, C-terminal domain"/>
    <property type="match status" value="1"/>
</dbReference>
<dbReference type="OrthoDB" id="9809356at2"/>
<keyword evidence="5" id="KW-0479">Metal-binding</keyword>
<evidence type="ECO:0000313" key="14">
    <source>
        <dbReference type="EMBL" id="KGF72097.1"/>
    </source>
</evidence>
<dbReference type="GO" id="GO:0005737">
    <property type="term" value="C:cytoplasm"/>
    <property type="evidence" value="ECO:0007669"/>
    <property type="project" value="TreeGrafter"/>
</dbReference>
<evidence type="ECO:0000256" key="11">
    <source>
        <dbReference type="PIRNR" id="PIRNR001563"/>
    </source>
</evidence>
<dbReference type="Gene3D" id="3.40.1190.10">
    <property type="entry name" value="Mur-like, catalytic domain"/>
    <property type="match status" value="1"/>
</dbReference>
<dbReference type="PIRSF" id="PIRSF001563">
    <property type="entry name" value="Folylpolyglu_synth"/>
    <property type="match status" value="1"/>
</dbReference>
<dbReference type="EC" id="6.3.2.17" evidence="3"/>
<feature type="domain" description="Mur ligase C-terminal" evidence="12">
    <location>
        <begin position="288"/>
        <end position="398"/>
    </location>
</feature>
<evidence type="ECO:0000259" key="12">
    <source>
        <dbReference type="Pfam" id="PF02875"/>
    </source>
</evidence>
<dbReference type="GO" id="GO:0004326">
    <property type="term" value="F:tetrahydrofolylpolyglutamate synthase activity"/>
    <property type="evidence" value="ECO:0007669"/>
    <property type="project" value="UniProtKB-EC"/>
</dbReference>
<keyword evidence="6 11" id="KW-0547">Nucleotide-binding</keyword>
<dbReference type="AlphaFoldDB" id="A0A098TJT4"/>